<dbReference type="EMBL" id="JRLW01000008">
    <property type="protein sequence ID" value="KGO89479.1"/>
    <property type="molecule type" value="Genomic_DNA"/>
</dbReference>
<evidence type="ECO:0000313" key="3">
    <source>
        <dbReference type="EMBL" id="KGO89479.1"/>
    </source>
</evidence>
<protein>
    <submittedName>
        <fullName evidence="3">Polyketide cyclase</fullName>
    </submittedName>
</protein>
<dbReference type="eggNOG" id="COG3832">
    <property type="taxonomic scope" value="Bacteria"/>
</dbReference>
<keyword evidence="4" id="KW-1185">Reference proteome</keyword>
<dbReference type="STRING" id="1121899.GCA_000430025_00484"/>
<dbReference type="CDD" id="cd08897">
    <property type="entry name" value="SRPBCC_CalC_Aha1-like_4"/>
    <property type="match status" value="1"/>
</dbReference>
<dbReference type="InterPro" id="IPR013538">
    <property type="entry name" value="ASHA1/2-like_C"/>
</dbReference>
<evidence type="ECO:0000259" key="2">
    <source>
        <dbReference type="Pfam" id="PF08327"/>
    </source>
</evidence>
<comment type="similarity">
    <text evidence="1">Belongs to the AHA1 family.</text>
</comment>
<dbReference type="RefSeq" id="WP_026979277.1">
    <property type="nucleotide sequence ID" value="NZ_AUCZ01000003.1"/>
</dbReference>
<comment type="caution">
    <text evidence="3">The sequence shown here is derived from an EMBL/GenBank/DDBJ whole genome shotgun (WGS) entry which is preliminary data.</text>
</comment>
<dbReference type="OrthoDB" id="384974at2"/>
<dbReference type="InterPro" id="IPR023393">
    <property type="entry name" value="START-like_dom_sf"/>
</dbReference>
<evidence type="ECO:0000256" key="1">
    <source>
        <dbReference type="ARBA" id="ARBA00006817"/>
    </source>
</evidence>
<accession>A0A0A2MB37</accession>
<organism evidence="3 4">
    <name type="scientific">Flavobacterium suncheonense GH29-5 = DSM 17707</name>
    <dbReference type="NCBI Taxonomy" id="1121899"/>
    <lineage>
        <taxon>Bacteria</taxon>
        <taxon>Pseudomonadati</taxon>
        <taxon>Bacteroidota</taxon>
        <taxon>Flavobacteriia</taxon>
        <taxon>Flavobacteriales</taxon>
        <taxon>Flavobacteriaceae</taxon>
        <taxon>Flavobacterium</taxon>
    </lineage>
</organism>
<evidence type="ECO:0000313" key="4">
    <source>
        <dbReference type="Proteomes" id="UP000030121"/>
    </source>
</evidence>
<dbReference type="Pfam" id="PF08327">
    <property type="entry name" value="AHSA1"/>
    <property type="match status" value="1"/>
</dbReference>
<dbReference type="Proteomes" id="UP000030121">
    <property type="component" value="Unassembled WGS sequence"/>
</dbReference>
<dbReference type="AlphaFoldDB" id="A0A0A2MB37"/>
<feature type="domain" description="Activator of Hsp90 ATPase homologue 1/2-like C-terminal" evidence="2">
    <location>
        <begin position="16"/>
        <end position="138"/>
    </location>
</feature>
<sequence>MPTTEKTTITVAATVNAPVEKVWQFWTTPQHITQWNNASEDWHTPKAANDLRPGGTFNYRMEAKDNSFGFDFEGRYTEVKTNELIEYVIADGRKVQILFEALDDETHITETFEAEEVHPVELQQDGWQAILNNFKRYTETH</sequence>
<dbReference type="Gene3D" id="3.30.530.20">
    <property type="match status" value="1"/>
</dbReference>
<dbReference type="SUPFAM" id="SSF55961">
    <property type="entry name" value="Bet v1-like"/>
    <property type="match status" value="1"/>
</dbReference>
<name>A0A0A2MB37_9FLAO</name>
<reference evidence="3 4" key="1">
    <citation type="submission" date="2013-09" db="EMBL/GenBank/DDBJ databases">
        <authorList>
            <person name="Zeng Z."/>
            <person name="Chen C."/>
        </authorList>
    </citation>
    <scope>NUCLEOTIDE SEQUENCE [LARGE SCALE GENOMIC DNA]</scope>
    <source>
        <strain evidence="3 4">GH29-5</strain>
    </source>
</reference>
<proteinExistence type="inferred from homology"/>
<gene>
    <name evidence="3" type="ORF">Q764_06810</name>
</gene>